<dbReference type="InterPro" id="IPR043064">
    <property type="entry name" value="FcoT_ThioEstase_Rv0098-like_sf"/>
</dbReference>
<evidence type="ECO:0000256" key="2">
    <source>
        <dbReference type="ARBA" id="ARBA00023098"/>
    </source>
</evidence>
<keyword evidence="10" id="KW-1185">Reference proteome</keyword>
<protein>
    <recommendedName>
        <fullName evidence="6">(2E)-enoyl-[ACP] glycyltransferase</fullName>
        <ecNumber evidence="5">4.3.2.11</ecNumber>
    </recommendedName>
    <alternativeName>
        <fullName evidence="7">(2E)-unsaturated fatty acyl-[ACP] glycyltransferase</fullName>
    </alternativeName>
</protein>
<dbReference type="KEGG" id="mspg:F6B93_01075"/>
<evidence type="ECO:0000313" key="10">
    <source>
        <dbReference type="Proteomes" id="UP000682202"/>
    </source>
</evidence>
<evidence type="ECO:0000256" key="1">
    <source>
        <dbReference type="ARBA" id="ARBA00022832"/>
    </source>
</evidence>
<evidence type="ECO:0000256" key="4">
    <source>
        <dbReference type="ARBA" id="ARBA00035117"/>
    </source>
</evidence>
<dbReference type="InterPro" id="IPR022598">
    <property type="entry name" value="FcoT_ThioEstase"/>
</dbReference>
<evidence type="ECO:0000256" key="5">
    <source>
        <dbReference type="ARBA" id="ARBA00035127"/>
    </source>
</evidence>
<organism evidence="9 10">
    <name type="scientific">Mycobacterium spongiae</name>
    <dbReference type="NCBI Taxonomy" id="886343"/>
    <lineage>
        <taxon>Bacteria</taxon>
        <taxon>Bacillati</taxon>
        <taxon>Actinomycetota</taxon>
        <taxon>Actinomycetes</taxon>
        <taxon>Mycobacteriales</taxon>
        <taxon>Mycobacteriaceae</taxon>
        <taxon>Mycobacterium</taxon>
    </lineage>
</organism>
<keyword evidence="3" id="KW-0456">Lyase</keyword>
<dbReference type="GO" id="GO:0016829">
    <property type="term" value="F:lyase activity"/>
    <property type="evidence" value="ECO:0007669"/>
    <property type="project" value="UniProtKB-KW"/>
</dbReference>
<evidence type="ECO:0000256" key="8">
    <source>
        <dbReference type="ARBA" id="ARBA00048742"/>
    </source>
</evidence>
<keyword evidence="1" id="KW-0276">Fatty acid metabolism</keyword>
<dbReference type="Proteomes" id="UP000682202">
    <property type="component" value="Chromosome"/>
</dbReference>
<sequence>MSQTDVTPSALCAAEAPDTVPIAEDLLSRVLEPYSYKGCRYLTDATYRAAADSVLAYGNFSITESVYIRSTGHFNAVELILCFNQLAYSAFAPAILNGEVAALRGWSIEDYYQHQLSSMFIKSASSRFRRPLNPQGFSARLLCHDLQVVERTWRYLKVPCVIEFWDDNGGAASGEVELAALNIP</sequence>
<dbReference type="EC" id="4.3.2.11" evidence="5"/>
<dbReference type="RefSeq" id="WP_211697289.1">
    <property type="nucleotide sequence ID" value="NZ_CP046600.1"/>
</dbReference>
<proteinExistence type="inferred from homology"/>
<accession>A0A975JUE7</accession>
<comment type="similarity">
    <text evidence="4">Belongs to the FcoT family.</text>
</comment>
<dbReference type="AlphaFoldDB" id="A0A975JUE7"/>
<dbReference type="GO" id="GO:0006631">
    <property type="term" value="P:fatty acid metabolic process"/>
    <property type="evidence" value="ECO:0007669"/>
    <property type="project" value="UniProtKB-KW"/>
</dbReference>
<evidence type="ECO:0000313" key="9">
    <source>
        <dbReference type="EMBL" id="QUR65851.1"/>
    </source>
</evidence>
<dbReference type="Pfam" id="PF10862">
    <property type="entry name" value="FcoT"/>
    <property type="match status" value="1"/>
</dbReference>
<reference evidence="9" key="1">
    <citation type="submission" date="2019-12" db="EMBL/GenBank/DDBJ databases">
        <title>Mycobacterium spongiae sp. nov.</title>
        <authorList>
            <person name="Stinear T."/>
        </authorList>
    </citation>
    <scope>NUCLEOTIDE SEQUENCE</scope>
    <source>
        <strain evidence="9">FSD4b-SM</strain>
    </source>
</reference>
<dbReference type="Gene3D" id="3.10.129.30">
    <property type="entry name" value="Rv0098, thioesterase-like hot dog domain"/>
    <property type="match status" value="1"/>
</dbReference>
<keyword evidence="2" id="KW-0443">Lipid metabolism</keyword>
<evidence type="ECO:0000256" key="6">
    <source>
        <dbReference type="ARBA" id="ARBA00035169"/>
    </source>
</evidence>
<dbReference type="EMBL" id="CP046600">
    <property type="protein sequence ID" value="QUR65851.1"/>
    <property type="molecule type" value="Genomic_DNA"/>
</dbReference>
<comment type="catalytic activity">
    <reaction evidence="8">
        <text>a (3R)-3-[(carboxymethyl)amino]fatty acid + holo-[ACP] + H(+) = a (2E)-enoyl-[ACP] + glycine + H2O</text>
        <dbReference type="Rhea" id="RHEA:74923"/>
        <dbReference type="Rhea" id="RHEA-COMP:9685"/>
        <dbReference type="Rhea" id="RHEA-COMP:9925"/>
        <dbReference type="ChEBI" id="CHEBI:15377"/>
        <dbReference type="ChEBI" id="CHEBI:15378"/>
        <dbReference type="ChEBI" id="CHEBI:57305"/>
        <dbReference type="ChEBI" id="CHEBI:64479"/>
        <dbReference type="ChEBI" id="CHEBI:78784"/>
        <dbReference type="ChEBI" id="CHEBI:193080"/>
        <dbReference type="EC" id="4.3.2.11"/>
    </reaction>
    <physiologicalReaction direction="right-to-left" evidence="8">
        <dbReference type="Rhea" id="RHEA:74925"/>
    </physiologicalReaction>
</comment>
<evidence type="ECO:0000256" key="7">
    <source>
        <dbReference type="ARBA" id="ARBA00035448"/>
    </source>
</evidence>
<name>A0A975JUE7_9MYCO</name>
<evidence type="ECO:0000256" key="3">
    <source>
        <dbReference type="ARBA" id="ARBA00023239"/>
    </source>
</evidence>
<gene>
    <name evidence="9" type="ORF">F6B93_01075</name>
</gene>